<reference evidence="4 5" key="1">
    <citation type="submission" date="2020-07" db="EMBL/GenBank/DDBJ databases">
        <title>Description of Kordia aestuariivivens sp. nov., isolated from a tidal flat.</title>
        <authorList>
            <person name="Park S."/>
            <person name="Yoon J.-H."/>
        </authorList>
    </citation>
    <scope>NUCLEOTIDE SEQUENCE [LARGE SCALE GENOMIC DNA]</scope>
    <source>
        <strain evidence="4 5">YSTF-M3</strain>
    </source>
</reference>
<dbReference type="InterPro" id="IPR006660">
    <property type="entry name" value="Arsenate_reductase-like"/>
</dbReference>
<gene>
    <name evidence="4" type="primary">arsC</name>
    <name evidence="4" type="ORF">H2O64_08115</name>
</gene>
<organism evidence="4 5">
    <name type="scientific">Kordia aestuariivivens</name>
    <dbReference type="NCBI Taxonomy" id="2759037"/>
    <lineage>
        <taxon>Bacteria</taxon>
        <taxon>Pseudomonadati</taxon>
        <taxon>Bacteroidota</taxon>
        <taxon>Flavobacteriia</taxon>
        <taxon>Flavobacteriales</taxon>
        <taxon>Flavobacteriaceae</taxon>
        <taxon>Kordia</taxon>
    </lineage>
</organism>
<dbReference type="InterPro" id="IPR006659">
    <property type="entry name" value="Arsenate_reductase"/>
</dbReference>
<evidence type="ECO:0000313" key="5">
    <source>
        <dbReference type="Proteomes" id="UP000619238"/>
    </source>
</evidence>
<dbReference type="PROSITE" id="PS51353">
    <property type="entry name" value="ARSC"/>
    <property type="match status" value="1"/>
</dbReference>
<evidence type="ECO:0000256" key="3">
    <source>
        <dbReference type="PROSITE-ProRule" id="PRU01282"/>
    </source>
</evidence>
<dbReference type="GO" id="GO:0008794">
    <property type="term" value="F:arsenate reductase (glutaredoxin) activity"/>
    <property type="evidence" value="ECO:0007669"/>
    <property type="project" value="UniProtKB-EC"/>
</dbReference>
<keyword evidence="2 4" id="KW-0560">Oxidoreductase</keyword>
<dbReference type="CDD" id="cd03034">
    <property type="entry name" value="ArsC_ArsC"/>
    <property type="match status" value="1"/>
</dbReference>
<dbReference type="InterPro" id="IPR036249">
    <property type="entry name" value="Thioredoxin-like_sf"/>
</dbReference>
<comment type="caution">
    <text evidence="4">The sequence shown here is derived from an EMBL/GenBank/DDBJ whole genome shotgun (WGS) entry which is preliminary data.</text>
</comment>
<dbReference type="RefSeq" id="WP_187561687.1">
    <property type="nucleotide sequence ID" value="NZ_JACGWS010000004.1"/>
</dbReference>
<accession>A0ABR7Q7T9</accession>
<dbReference type="PANTHER" id="PTHR30041:SF4">
    <property type="entry name" value="ARSENATE REDUCTASE"/>
    <property type="match status" value="1"/>
</dbReference>
<name>A0ABR7Q7T9_9FLAO</name>
<dbReference type="EC" id="1.20.4.1" evidence="4"/>
<dbReference type="PANTHER" id="PTHR30041">
    <property type="entry name" value="ARSENATE REDUCTASE"/>
    <property type="match status" value="1"/>
</dbReference>
<dbReference type="NCBIfam" id="TIGR00014">
    <property type="entry name" value="arsC"/>
    <property type="match status" value="1"/>
</dbReference>
<comment type="similarity">
    <text evidence="1 3">Belongs to the ArsC family.</text>
</comment>
<dbReference type="Gene3D" id="3.40.30.10">
    <property type="entry name" value="Glutaredoxin"/>
    <property type="match status" value="1"/>
</dbReference>
<evidence type="ECO:0000256" key="2">
    <source>
        <dbReference type="ARBA" id="ARBA00023002"/>
    </source>
</evidence>
<evidence type="ECO:0000256" key="1">
    <source>
        <dbReference type="ARBA" id="ARBA00007198"/>
    </source>
</evidence>
<dbReference type="SUPFAM" id="SSF52833">
    <property type="entry name" value="Thioredoxin-like"/>
    <property type="match status" value="1"/>
</dbReference>
<dbReference type="EMBL" id="JACGWS010000004">
    <property type="protein sequence ID" value="MBC8754636.1"/>
    <property type="molecule type" value="Genomic_DNA"/>
</dbReference>
<protein>
    <submittedName>
        <fullName evidence="4">Arsenate reductase (Glutaredoxin)</fullName>
        <ecNumber evidence="4">1.20.4.1</ecNumber>
    </submittedName>
</protein>
<sequence>MIKIYHNPRCGKSREGLAIVEESGLEFKVIKYLENRLSLAELTEIIELLGIEPIDLVRQNEPFWKENYKDKRISKAHIMKLMLSNPKLMERPIVVNRDKAVIGRPPENIKTIL</sequence>
<proteinExistence type="inferred from homology"/>
<dbReference type="Proteomes" id="UP000619238">
    <property type="component" value="Unassembled WGS sequence"/>
</dbReference>
<keyword evidence="5" id="KW-1185">Reference proteome</keyword>
<dbReference type="Pfam" id="PF03960">
    <property type="entry name" value="ArsC"/>
    <property type="match status" value="1"/>
</dbReference>
<evidence type="ECO:0000313" key="4">
    <source>
        <dbReference type="EMBL" id="MBC8754636.1"/>
    </source>
</evidence>